<evidence type="ECO:0000256" key="1">
    <source>
        <dbReference type="SAM" id="MobiDB-lite"/>
    </source>
</evidence>
<sequence>MTIFHTGAFKNSLAVTAVTLMLAPAAQAEIGLGVGVSVGGHGDHGGADVGVGASVGGSDGIGAGVGASVGGSDGIGAGVGASVGGGDGVNAGVGASVGGGDGLGAGAGVSVGGGSGHSGTDDPDSTPTATAGRAITGGDNSATTPRPINIATLIGAPVWSKDSVLVGMIEEVAPGPNGKVDAVLRLNAALDTDRDIIRMRIAPRLSDRGALKLGYSKQKFLQLFAG</sequence>
<feature type="signal peptide" evidence="2">
    <location>
        <begin position="1"/>
        <end position="28"/>
    </location>
</feature>
<protein>
    <submittedName>
        <fullName evidence="3">Uncharacterized protein</fullName>
    </submittedName>
</protein>
<name>A0AAX3LK41_9RHOB</name>
<dbReference type="RefSeq" id="WP_271687182.1">
    <property type="nucleotide sequence ID" value="NZ_CP116423.1"/>
</dbReference>
<evidence type="ECO:0000313" key="3">
    <source>
        <dbReference type="EMBL" id="WCE68887.1"/>
    </source>
</evidence>
<reference evidence="3" key="1">
    <citation type="submission" date="2023-01" db="EMBL/GenBank/DDBJ databases">
        <title>Comparative genomic analysis of cold water coral derived Sulfitobacter faviae: insights into their metabolism and habitat adaptation.</title>
        <authorList>
            <person name="Guo Y."/>
            <person name="Lin S."/>
            <person name="Huang Z."/>
            <person name="Tang K."/>
            <person name="Wang X."/>
        </authorList>
    </citation>
    <scope>NUCLEOTIDE SEQUENCE</scope>
    <source>
        <strain evidence="3">SCSIO W_1865</strain>
    </source>
</reference>
<accession>A0AAX3LK41</accession>
<evidence type="ECO:0000313" key="4">
    <source>
        <dbReference type="Proteomes" id="UP001210770"/>
    </source>
</evidence>
<feature type="compositionally biased region" description="Gly residues" evidence="1">
    <location>
        <begin position="108"/>
        <end position="117"/>
    </location>
</feature>
<dbReference type="Proteomes" id="UP001210770">
    <property type="component" value="Chromosome"/>
</dbReference>
<dbReference type="AlphaFoldDB" id="A0AAX3LK41"/>
<dbReference type="EMBL" id="CP116423">
    <property type="protein sequence ID" value="WCE68887.1"/>
    <property type="molecule type" value="Genomic_DNA"/>
</dbReference>
<evidence type="ECO:0000256" key="2">
    <source>
        <dbReference type="SAM" id="SignalP"/>
    </source>
</evidence>
<feature type="region of interest" description="Disordered" evidence="1">
    <location>
        <begin position="108"/>
        <end position="143"/>
    </location>
</feature>
<feature type="chain" id="PRO_5043959991" evidence="2">
    <location>
        <begin position="29"/>
        <end position="226"/>
    </location>
</feature>
<proteinExistence type="predicted"/>
<gene>
    <name evidence="3" type="ORF">PL336_08660</name>
</gene>
<organism evidence="3 4">
    <name type="scientific">Sulfitobacter faviae</name>
    <dbReference type="NCBI Taxonomy" id="1775881"/>
    <lineage>
        <taxon>Bacteria</taxon>
        <taxon>Pseudomonadati</taxon>
        <taxon>Pseudomonadota</taxon>
        <taxon>Alphaproteobacteria</taxon>
        <taxon>Rhodobacterales</taxon>
        <taxon>Roseobacteraceae</taxon>
        <taxon>Sulfitobacter</taxon>
    </lineage>
</organism>
<keyword evidence="2" id="KW-0732">Signal</keyword>